<dbReference type="Gene3D" id="2.60.120.970">
    <property type="match status" value="1"/>
</dbReference>
<evidence type="ECO:0000256" key="1">
    <source>
        <dbReference type="SAM" id="SignalP"/>
    </source>
</evidence>
<feature type="signal peptide" evidence="1">
    <location>
        <begin position="1"/>
        <end position="16"/>
    </location>
</feature>
<dbReference type="RefSeq" id="XP_031549132.1">
    <property type="nucleotide sequence ID" value="XM_031693272.1"/>
</dbReference>
<name>A0A6P8H8P3_ACTTE</name>
<gene>
    <name evidence="4" type="primary">LOC116286705</name>
</gene>
<accession>A0A6P8H8P3</accession>
<evidence type="ECO:0000313" key="3">
    <source>
        <dbReference type="Proteomes" id="UP000515163"/>
    </source>
</evidence>
<dbReference type="AlphaFoldDB" id="A0A6P8H8P3"/>
<dbReference type="InParanoid" id="A0A6P8H8P3"/>
<evidence type="ECO:0000259" key="2">
    <source>
        <dbReference type="Pfam" id="PF00688"/>
    </source>
</evidence>
<feature type="domain" description="TGF-beta propeptide" evidence="2">
    <location>
        <begin position="70"/>
        <end position="206"/>
    </location>
</feature>
<dbReference type="Pfam" id="PF00688">
    <property type="entry name" value="TGFb_propeptide"/>
    <property type="match status" value="1"/>
</dbReference>
<proteinExistence type="predicted"/>
<reference evidence="4" key="1">
    <citation type="submission" date="2025-08" db="UniProtKB">
        <authorList>
            <consortium name="RefSeq"/>
        </authorList>
    </citation>
    <scope>IDENTIFICATION</scope>
    <source>
        <tissue evidence="4">Tentacle</tissue>
    </source>
</reference>
<evidence type="ECO:0000313" key="4">
    <source>
        <dbReference type="RefSeq" id="XP_031549132.1"/>
    </source>
</evidence>
<keyword evidence="3" id="KW-1185">Reference proteome</keyword>
<feature type="chain" id="PRO_5028238463" evidence="1">
    <location>
        <begin position="17"/>
        <end position="228"/>
    </location>
</feature>
<dbReference type="InterPro" id="IPR001111">
    <property type="entry name" value="TGF-b_propeptide"/>
</dbReference>
<keyword evidence="1" id="KW-0732">Signal</keyword>
<sequence length="228" mass="25524">MLLILVLCLFFAPISSKPTDGISTVGRPTLSSESPILWHHHDSTSSSGNTISIRYDQEDTSNWPTNINTCKSAILKFNITKPYFKVKRVISADLRVYKMNRTQSTASSTFSILKVLLIDPKSKPYNAAGLTAIGYPVSLHFQGWESFPITPGFEIWLRDASTNHGLLLSGEDRGEPSKNQIVTPLHPNMLGFVGFEGPKDKRPYILVKYEKKRSQNDHEDDGDDEHST</sequence>
<dbReference type="GeneID" id="116286705"/>
<organism evidence="3 4">
    <name type="scientific">Actinia tenebrosa</name>
    <name type="common">Australian red waratah sea anemone</name>
    <dbReference type="NCBI Taxonomy" id="6105"/>
    <lineage>
        <taxon>Eukaryota</taxon>
        <taxon>Metazoa</taxon>
        <taxon>Cnidaria</taxon>
        <taxon>Anthozoa</taxon>
        <taxon>Hexacorallia</taxon>
        <taxon>Actiniaria</taxon>
        <taxon>Actiniidae</taxon>
        <taxon>Actinia</taxon>
    </lineage>
</organism>
<protein>
    <submittedName>
        <fullName evidence="4">Uncharacterized protein LOC116286705</fullName>
    </submittedName>
</protein>
<dbReference type="KEGG" id="aten:116286705"/>
<dbReference type="Proteomes" id="UP000515163">
    <property type="component" value="Unplaced"/>
</dbReference>